<feature type="repeat" description="WD" evidence="3">
    <location>
        <begin position="746"/>
        <end position="778"/>
    </location>
</feature>
<evidence type="ECO:0000256" key="2">
    <source>
        <dbReference type="ARBA" id="ARBA00022737"/>
    </source>
</evidence>
<dbReference type="GO" id="GO:0003677">
    <property type="term" value="F:DNA binding"/>
    <property type="evidence" value="ECO:0007669"/>
    <property type="project" value="InterPro"/>
</dbReference>
<keyword evidence="1 3" id="KW-0853">WD repeat</keyword>
<dbReference type="Pfam" id="PF00400">
    <property type="entry name" value="WD40"/>
    <property type="match status" value="7"/>
</dbReference>
<feature type="repeat" description="WD" evidence="3">
    <location>
        <begin position="617"/>
        <end position="658"/>
    </location>
</feature>
<evidence type="ECO:0000259" key="5">
    <source>
        <dbReference type="PROSITE" id="PS50943"/>
    </source>
</evidence>
<feature type="repeat" description="WD" evidence="3">
    <location>
        <begin position="1112"/>
        <end position="1153"/>
    </location>
</feature>
<proteinExistence type="predicted"/>
<dbReference type="SUPFAM" id="SSF52540">
    <property type="entry name" value="P-loop containing nucleoside triphosphate hydrolases"/>
    <property type="match status" value="1"/>
</dbReference>
<dbReference type="SUPFAM" id="SSF47413">
    <property type="entry name" value="lambda repressor-like DNA-binding domains"/>
    <property type="match status" value="1"/>
</dbReference>
<evidence type="ECO:0000256" key="3">
    <source>
        <dbReference type="PROSITE-ProRule" id="PRU00221"/>
    </source>
</evidence>
<feature type="region of interest" description="Disordered" evidence="4">
    <location>
        <begin position="1"/>
        <end position="27"/>
    </location>
</feature>
<dbReference type="PANTHER" id="PTHR19879:SF9">
    <property type="entry name" value="TRANSCRIPTION INITIATION FACTOR TFIID SUBUNIT 5"/>
    <property type="match status" value="1"/>
</dbReference>
<dbReference type="InterPro" id="IPR011047">
    <property type="entry name" value="Quinoprotein_ADH-like_sf"/>
</dbReference>
<dbReference type="SUPFAM" id="SSF50998">
    <property type="entry name" value="Quinoprotein alcohol dehydrogenase-like"/>
    <property type="match status" value="1"/>
</dbReference>
<dbReference type="CDD" id="cd00200">
    <property type="entry name" value="WD40"/>
    <property type="match status" value="1"/>
</dbReference>
<evidence type="ECO:0000313" key="7">
    <source>
        <dbReference type="Proteomes" id="UP000595636"/>
    </source>
</evidence>
<sequence length="1267" mass="134507">MHGLDVCSDAGADGGGEGVAGRREVPVDPAAGPVQRFAFELRKLRAEADGITYRSLAQRAGYSVTTLSQAAAGEQLPTLSVALAYVGACGGDLAQWEDRWKEAVEESAGDGSQDDDGSLTPYRGLARFETGDSRLFFGREQLTADLVDLMCRRRFAAVFGASGSGKSSLLRAGLIPALRQAQEPGLRPAGIRILTPGERPARSHEPLLTPAIPRDGSTVADTFVIVDQFEEVFTLCHDAAERVRFMDLLLTARQPESRLRVLLAVRGDFYGRCAEHRDLAEALRDANLLAGGMSPTELRDAVVKPATAAGLTVERALTARLVKEVADAPGGLPLLSHALMETWRRRRGKTLTMAGYEAAGCLDGAIAKTAEKVYGRFTEGQAVAARRVLLRLVAPGDDTPDTRRPVERAELLGTGGDDTGQVVEALAGARLLTLDGDTVEIAHEALITAWPRLHGWIEEDRERLRVHRNLTEAAHAWQQLGREEGALSRGSRLAAAQEHFGGAPREDLNDLEHAFLDASRNHEQKGRRRYRLVLTAVTAALCLALAAAGLAVGQWQSAVTAQHLAQSRQLAAQSSALLDSEPDLASLLAVHAYRTSPTREAAAALYAAEALPLRERLTGGTKPVDSIALSPDGHTVATHSGDDKIRVWELPRGRLRHTFTGHNTSTVAAFSPDGRILAVAGGGLVRLLDPVTSRKLRTFTVPDGAVRGMAFSPDGRTVAASSAAAVRVWDVAAGRLRHRFTSDSEAVVFSPDGRMVAAAGRNGRVQLWDVVTGRTRTVHDSRSKGASVAFSPDGRIYAIARTDGLVQLREVATGTVRRTISDDPVGLMAFAPDGRTLAITGQAGTVRLWDTASGTVIATVTAGHHGQGALKVALSADGRTLVTSTSSDPTIRVHGLSVERPKTTLPGPDSTYVADMMFSRDGRTMTTVHQGPPGRGSVRLWDVGTGGREATLALDTDLADREKQLPYPVSRLAAVGFSPTGRALAARAVKNRVIKVRVAATGRLRQIRAVSGIEVRDVATGHLLRTQALRTINEAVFSPDGTRLAIVGEKGTVQIWHLSTGALHTAHTSPGESVRAVAFTPDGSTLAVVDIETGGDQVTLLDTATGRTQRTIKPSRPSTMSLAFSPDGHTLATASSSGAVSTWDKRTGRLQDSFSASGRVASLAFSPDGRTLAAGSVRGVQLWDLATSQTRITLPTRSLATVAFSPGGQTLAIGTGSSVGLWNVDLPDPAGAIRNICQAIDTTLTPLEQSRYLHDQSAETGCQPTAR</sequence>
<dbReference type="Pfam" id="PF13560">
    <property type="entry name" value="HTH_31"/>
    <property type="match status" value="1"/>
</dbReference>
<feature type="repeat" description="WD" evidence="3">
    <location>
        <begin position="828"/>
        <end position="859"/>
    </location>
</feature>
<dbReference type="InterPro" id="IPR027417">
    <property type="entry name" value="P-loop_NTPase"/>
</dbReference>
<accession>A0A7T7L4K5</accession>
<dbReference type="PROSITE" id="PS50082">
    <property type="entry name" value="WD_REPEATS_2"/>
    <property type="match status" value="4"/>
</dbReference>
<feature type="domain" description="HTH cro/C1-type" evidence="5">
    <location>
        <begin position="41"/>
        <end position="96"/>
    </location>
</feature>
<dbReference type="InterPro" id="IPR001680">
    <property type="entry name" value="WD40_rpt"/>
</dbReference>
<dbReference type="InterPro" id="IPR015943">
    <property type="entry name" value="WD40/YVTN_repeat-like_dom_sf"/>
</dbReference>
<name>A0A7T7L4K5_9ACTN</name>
<dbReference type="InterPro" id="IPR019775">
    <property type="entry name" value="WD40_repeat_CS"/>
</dbReference>
<dbReference type="AlphaFoldDB" id="A0A7T7L4K5"/>
<dbReference type="PROSITE" id="PS00678">
    <property type="entry name" value="WD_REPEATS_1"/>
    <property type="match status" value="1"/>
</dbReference>
<dbReference type="CDD" id="cd00093">
    <property type="entry name" value="HTH_XRE"/>
    <property type="match status" value="1"/>
</dbReference>
<dbReference type="InterPro" id="IPR011044">
    <property type="entry name" value="Quino_amine_DH_bsu"/>
</dbReference>
<dbReference type="EMBL" id="CP066831">
    <property type="protein sequence ID" value="QQM46368.1"/>
    <property type="molecule type" value="Genomic_DNA"/>
</dbReference>
<dbReference type="InterPro" id="IPR049052">
    <property type="entry name" value="nSTAND1"/>
</dbReference>
<dbReference type="PROSITE" id="PS50294">
    <property type="entry name" value="WD_REPEATS_REGION"/>
    <property type="match status" value="1"/>
</dbReference>
<dbReference type="PROSITE" id="PS50943">
    <property type="entry name" value="HTH_CROC1"/>
    <property type="match status" value="1"/>
</dbReference>
<dbReference type="KEGG" id="slf:JEQ17_47885"/>
<dbReference type="InterPro" id="IPR010982">
    <property type="entry name" value="Lambda_DNA-bd_dom_sf"/>
</dbReference>
<evidence type="ECO:0000256" key="1">
    <source>
        <dbReference type="ARBA" id="ARBA00022574"/>
    </source>
</evidence>
<dbReference type="SUPFAM" id="SSF50969">
    <property type="entry name" value="YVTN repeat-like/Quinoprotein amine dehydrogenase"/>
    <property type="match status" value="1"/>
</dbReference>
<dbReference type="InterPro" id="IPR001387">
    <property type="entry name" value="Cro/C1-type_HTH"/>
</dbReference>
<dbReference type="SMART" id="SM00530">
    <property type="entry name" value="HTH_XRE"/>
    <property type="match status" value="1"/>
</dbReference>
<organism evidence="6 7">
    <name type="scientific">Streptomyces liliifuscus</name>
    <dbReference type="NCBI Taxonomy" id="2797636"/>
    <lineage>
        <taxon>Bacteria</taxon>
        <taxon>Bacillati</taxon>
        <taxon>Actinomycetota</taxon>
        <taxon>Actinomycetes</taxon>
        <taxon>Kitasatosporales</taxon>
        <taxon>Streptomycetaceae</taxon>
        <taxon>Streptomyces</taxon>
    </lineage>
</organism>
<dbReference type="Pfam" id="PF20703">
    <property type="entry name" value="nSTAND1"/>
    <property type="match status" value="1"/>
</dbReference>
<keyword evidence="7" id="KW-1185">Reference proteome</keyword>
<protein>
    <submittedName>
        <fullName evidence="6">PD40 domain-containing protein</fullName>
    </submittedName>
</protein>
<gene>
    <name evidence="6" type="ORF">JEQ17_47885</name>
</gene>
<dbReference type="Gene3D" id="1.10.260.40">
    <property type="entry name" value="lambda repressor-like DNA-binding domains"/>
    <property type="match status" value="1"/>
</dbReference>
<dbReference type="InterPro" id="IPR011659">
    <property type="entry name" value="WD40"/>
</dbReference>
<dbReference type="Pfam" id="PF07676">
    <property type="entry name" value="PD40"/>
    <property type="match status" value="1"/>
</dbReference>
<evidence type="ECO:0000256" key="4">
    <source>
        <dbReference type="SAM" id="MobiDB-lite"/>
    </source>
</evidence>
<dbReference type="SMART" id="SM00320">
    <property type="entry name" value="WD40"/>
    <property type="match status" value="13"/>
</dbReference>
<evidence type="ECO:0000313" key="6">
    <source>
        <dbReference type="EMBL" id="QQM46368.1"/>
    </source>
</evidence>
<dbReference type="Gene3D" id="2.130.10.10">
    <property type="entry name" value="YVTN repeat-like/Quinoprotein amine dehydrogenase"/>
    <property type="match status" value="4"/>
</dbReference>
<reference evidence="6 7" key="1">
    <citation type="submission" date="2020-12" db="EMBL/GenBank/DDBJ databases">
        <title>A novel species.</title>
        <authorList>
            <person name="Li K."/>
        </authorList>
    </citation>
    <scope>NUCLEOTIDE SEQUENCE [LARGE SCALE GENOMIC DNA]</scope>
    <source>
        <strain evidence="6 7">ZYC-3</strain>
    </source>
</reference>
<keyword evidence="2" id="KW-0677">Repeat</keyword>
<dbReference type="Proteomes" id="UP000595636">
    <property type="component" value="Chromosome"/>
</dbReference>
<dbReference type="PANTHER" id="PTHR19879">
    <property type="entry name" value="TRANSCRIPTION INITIATION FACTOR TFIID"/>
    <property type="match status" value="1"/>
</dbReference>